<gene>
    <name evidence="3" type="ORF">QBC32DRAFT_366842</name>
</gene>
<reference evidence="3" key="2">
    <citation type="submission" date="2023-06" db="EMBL/GenBank/DDBJ databases">
        <authorList>
            <consortium name="Lawrence Berkeley National Laboratory"/>
            <person name="Mondo S.J."/>
            <person name="Hensen N."/>
            <person name="Bonometti L."/>
            <person name="Westerberg I."/>
            <person name="Brannstrom I.O."/>
            <person name="Guillou S."/>
            <person name="Cros-Aarteil S."/>
            <person name="Calhoun S."/>
            <person name="Haridas S."/>
            <person name="Kuo A."/>
            <person name="Pangilinan J."/>
            <person name="Riley R."/>
            <person name="Labutti K."/>
            <person name="Andreopoulos B."/>
            <person name="Lipzen A."/>
            <person name="Chen C."/>
            <person name="Yanf M."/>
            <person name="Daum C."/>
            <person name="Ng V."/>
            <person name="Clum A."/>
            <person name="Steindorff A."/>
            <person name="Ohm R."/>
            <person name="Martin F."/>
            <person name="Silar P."/>
            <person name="Natvig D."/>
            <person name="Lalanne C."/>
            <person name="Gautier V."/>
            <person name="Ament-Velasquez S.L."/>
            <person name="Kruys A."/>
            <person name="Hutchinson M.I."/>
            <person name="Powell A.J."/>
            <person name="Barry K."/>
            <person name="Miller A.N."/>
            <person name="Grigoriev I.V."/>
            <person name="Debuchy R."/>
            <person name="Gladieux P."/>
            <person name="Thoren M.H."/>
            <person name="Johannesson H."/>
        </authorList>
    </citation>
    <scope>NUCLEOTIDE SEQUENCE</scope>
    <source>
        <strain evidence="3">CBS 626.80</strain>
    </source>
</reference>
<feature type="compositionally biased region" description="Polar residues" evidence="1">
    <location>
        <begin position="1"/>
        <end position="20"/>
    </location>
</feature>
<accession>A0AAN6SKL3</accession>
<dbReference type="GO" id="GO:0003700">
    <property type="term" value="F:DNA-binding transcription factor activity"/>
    <property type="evidence" value="ECO:0007669"/>
    <property type="project" value="InterPro"/>
</dbReference>
<organism evidence="3 4">
    <name type="scientific">Pseudoneurospora amorphoporcata</name>
    <dbReference type="NCBI Taxonomy" id="241081"/>
    <lineage>
        <taxon>Eukaryota</taxon>
        <taxon>Fungi</taxon>
        <taxon>Dikarya</taxon>
        <taxon>Ascomycota</taxon>
        <taxon>Pezizomycotina</taxon>
        <taxon>Sordariomycetes</taxon>
        <taxon>Sordariomycetidae</taxon>
        <taxon>Sordariales</taxon>
        <taxon>Sordariaceae</taxon>
        <taxon>Pseudoneurospora</taxon>
    </lineage>
</organism>
<feature type="domain" description="BZIP" evidence="2">
    <location>
        <begin position="264"/>
        <end position="279"/>
    </location>
</feature>
<name>A0AAN6SKL3_9PEZI</name>
<dbReference type="InterPro" id="IPR052635">
    <property type="entry name" value="Sec_Metab_Biosynth_Reg"/>
</dbReference>
<dbReference type="PANTHER" id="PTHR39607:SF2">
    <property type="entry name" value="BZIP DOMAIN-CONTAINING PROTEIN"/>
    <property type="match status" value="1"/>
</dbReference>
<feature type="region of interest" description="Disordered" evidence="1">
    <location>
        <begin position="1"/>
        <end position="31"/>
    </location>
</feature>
<evidence type="ECO:0000313" key="4">
    <source>
        <dbReference type="Proteomes" id="UP001303222"/>
    </source>
</evidence>
<reference evidence="3" key="1">
    <citation type="journal article" date="2023" name="Mol. Phylogenet. Evol.">
        <title>Genome-scale phylogeny and comparative genomics of the fungal order Sordariales.</title>
        <authorList>
            <person name="Hensen N."/>
            <person name="Bonometti L."/>
            <person name="Westerberg I."/>
            <person name="Brannstrom I.O."/>
            <person name="Guillou S."/>
            <person name="Cros-Aarteil S."/>
            <person name="Calhoun S."/>
            <person name="Haridas S."/>
            <person name="Kuo A."/>
            <person name="Mondo S."/>
            <person name="Pangilinan J."/>
            <person name="Riley R."/>
            <person name="LaButti K."/>
            <person name="Andreopoulos B."/>
            <person name="Lipzen A."/>
            <person name="Chen C."/>
            <person name="Yan M."/>
            <person name="Daum C."/>
            <person name="Ng V."/>
            <person name="Clum A."/>
            <person name="Steindorff A."/>
            <person name="Ohm R.A."/>
            <person name="Martin F."/>
            <person name="Silar P."/>
            <person name="Natvig D.O."/>
            <person name="Lalanne C."/>
            <person name="Gautier V."/>
            <person name="Ament-Velasquez S.L."/>
            <person name="Kruys A."/>
            <person name="Hutchinson M.I."/>
            <person name="Powell A.J."/>
            <person name="Barry K."/>
            <person name="Miller A.N."/>
            <person name="Grigoriev I.V."/>
            <person name="Debuchy R."/>
            <person name="Gladieux P."/>
            <person name="Hiltunen Thoren M."/>
            <person name="Johannesson H."/>
        </authorList>
    </citation>
    <scope>NUCLEOTIDE SEQUENCE</scope>
    <source>
        <strain evidence="3">CBS 626.80</strain>
    </source>
</reference>
<feature type="compositionally biased region" description="Low complexity" evidence="1">
    <location>
        <begin position="192"/>
        <end position="202"/>
    </location>
</feature>
<feature type="region of interest" description="Disordered" evidence="1">
    <location>
        <begin position="157"/>
        <end position="266"/>
    </location>
</feature>
<feature type="compositionally biased region" description="Basic and acidic residues" evidence="1">
    <location>
        <begin position="240"/>
        <end position="265"/>
    </location>
</feature>
<feature type="compositionally biased region" description="Polar residues" evidence="1">
    <location>
        <begin position="157"/>
        <end position="183"/>
    </location>
</feature>
<dbReference type="CDD" id="cd14688">
    <property type="entry name" value="bZIP_YAP"/>
    <property type="match status" value="1"/>
</dbReference>
<evidence type="ECO:0000256" key="1">
    <source>
        <dbReference type="SAM" id="MobiDB-lite"/>
    </source>
</evidence>
<dbReference type="PANTHER" id="PTHR39607">
    <property type="entry name" value="XANTHOCILLIN BIOSYNTHESIS CLUSTER TRANSCRIPTION FACTOR XANC-RELATED"/>
    <property type="match status" value="1"/>
</dbReference>
<protein>
    <recommendedName>
        <fullName evidence="2">BZIP domain-containing protein</fullName>
    </recommendedName>
</protein>
<dbReference type="PROSITE" id="PS00036">
    <property type="entry name" value="BZIP_BASIC"/>
    <property type="match status" value="1"/>
</dbReference>
<dbReference type="InterPro" id="IPR004827">
    <property type="entry name" value="bZIP"/>
</dbReference>
<dbReference type="AlphaFoldDB" id="A0AAN6SKL3"/>
<proteinExistence type="predicted"/>
<sequence>MSTDLRSHTSIPRRSSTSLSAFPLGTTSATRPAASSTIALDHDHEYLKGASGGVPLQSVWGVVAEKKQRFGAQPRVTRSALTYSRRRSLSETVKKVNKGKGLRKKLVKALCHDSRITVEVVGEHTQPEHFEPIEVEHEDLSTIVCAIDTRLESNTIDNKVTTNPLSPTSELAEFNSTQPNKMCSRSARHSSSRSSSSAPFSTSKEKHLSSPPSRSQTSRPPNSTRSKSKTPPPPTTPSSKTDRTGKMDKDNKDDWHQIHEPEQRRRIQNRIAQRKFREKARTLKDQAARDAQNRRYAGCAYTCPSVDDLPLEHEIYRAAESYYLDEEGAGDGGMADGGFGGRGARRGEAAGEPLGGECVGGEGVLSGLPWGGLSMRFVVGRGHEYYRYQTSRGSVSGSGTGTVTSLSPTITALGTPTPLPTGTSGGDTWPTLQHSQAATYCRHTTSGGSAGSPLSPYGMMMPMGMNLMGNGDMDMDVDYAMAGTGAGGQYVTSPPVSLSGVILGTGTGTGMDVTYYDSSPYYTTRQAAVDAVSMEVVEEDGCDWR</sequence>
<feature type="compositionally biased region" description="Low complexity" evidence="1">
    <location>
        <begin position="209"/>
        <end position="225"/>
    </location>
</feature>
<comment type="caution">
    <text evidence="3">The sequence shown here is derived from an EMBL/GenBank/DDBJ whole genome shotgun (WGS) entry which is preliminary data.</text>
</comment>
<dbReference type="Proteomes" id="UP001303222">
    <property type="component" value="Unassembled WGS sequence"/>
</dbReference>
<dbReference type="EMBL" id="MU859065">
    <property type="protein sequence ID" value="KAK3956496.1"/>
    <property type="molecule type" value="Genomic_DNA"/>
</dbReference>
<evidence type="ECO:0000259" key="2">
    <source>
        <dbReference type="PROSITE" id="PS00036"/>
    </source>
</evidence>
<keyword evidence="4" id="KW-1185">Reference proteome</keyword>
<evidence type="ECO:0000313" key="3">
    <source>
        <dbReference type="EMBL" id="KAK3956496.1"/>
    </source>
</evidence>